<dbReference type="AlphaFoldDB" id="A0ABD3V442"/>
<feature type="compositionally biased region" description="Polar residues" evidence="15">
    <location>
        <begin position="219"/>
        <end position="235"/>
    </location>
</feature>
<sequence>MPEIKIQHVISCSSEDKSFPADNLLKPEGAYKWKCATPGEKHASVILQLEKSSQISFIHIGNEGSAFVEVLVGKSTATEKDFQVLLVTSTFMSPLDSRNGTNRNAVRMFGPDQLCKETANDKWDSIKVVCTQPFNKTSTYGLSFIKFMSPSDPKEKGEPVQKKLGFFVVKGNGDADDITTGSLFAGRGKAEMAVEPAKPITGAAAARTASRLAEEKKSASTPSTSRTVETKPSPTKNREKRKHELSDDEEQEERKKEKNICTPKPALRKQSTSLSSSASSTKDEGHTPQLKKSKSEPIKASPAKNFGELMKKVVFVLSGFQNPFRGELRDKALEMGALYKPDWGKGCTHLVCAFTNTPKYNQVRRKGKIVKKEWILECYKQKKLLPWRKYRLGDAASPPGSSEEEEEEEVKKVEPVKMSPPHKRPFKQDREEDMDENITESGDDTEDEIRRVKKTLAKKTTGIADDKKITKDKDDDDIYGVSTDEDEPVPGTSKDQTLMIEEEEEIEKEDTKKKEAGDDDGSDSGLPELPDFFTEKHFFLYGDFKASERRLLNRYIAAYNGEVEEYMNEKVHYVIANSAWDDNFDEALSDNPGLIFVKSKWIYMCHEKSKLMPYQPYIIVPGT</sequence>
<evidence type="ECO:0000256" key="14">
    <source>
        <dbReference type="ARBA" id="ARBA00079580"/>
    </source>
</evidence>
<keyword evidence="8" id="KW-0832">Ubl conjugation</keyword>
<dbReference type="SUPFAM" id="SSF52113">
    <property type="entry name" value="BRCT domain"/>
    <property type="match status" value="2"/>
</dbReference>
<evidence type="ECO:0000256" key="8">
    <source>
        <dbReference type="ARBA" id="ARBA00022843"/>
    </source>
</evidence>
<dbReference type="GO" id="GO:0005694">
    <property type="term" value="C:chromosome"/>
    <property type="evidence" value="ECO:0007669"/>
    <property type="project" value="UniProtKB-SubCell"/>
</dbReference>
<comment type="caution">
    <text evidence="17">The sequence shown here is derived from an EMBL/GenBank/DDBJ whole genome shotgun (WGS) entry which is preliminary data.</text>
</comment>
<evidence type="ECO:0000313" key="18">
    <source>
        <dbReference type="Proteomes" id="UP001634394"/>
    </source>
</evidence>
<dbReference type="InterPro" id="IPR036420">
    <property type="entry name" value="BRCT_dom_sf"/>
</dbReference>
<evidence type="ECO:0000256" key="7">
    <source>
        <dbReference type="ARBA" id="ARBA00022763"/>
    </source>
</evidence>
<feature type="compositionally biased region" description="Acidic residues" evidence="15">
    <location>
        <begin position="474"/>
        <end position="488"/>
    </location>
</feature>
<evidence type="ECO:0000313" key="17">
    <source>
        <dbReference type="EMBL" id="KAL3856427.1"/>
    </source>
</evidence>
<dbReference type="InterPro" id="IPR002706">
    <property type="entry name" value="Xrcc1_N"/>
</dbReference>
<evidence type="ECO:0000256" key="10">
    <source>
        <dbReference type="ARBA" id="ARBA00023242"/>
    </source>
</evidence>
<keyword evidence="4" id="KW-1017">Isopeptide bond</keyword>
<gene>
    <name evidence="17" type="ORF">ACJMK2_011189</name>
</gene>
<dbReference type="SUPFAM" id="SSF49785">
    <property type="entry name" value="Galactose-binding domain-like"/>
    <property type="match status" value="1"/>
</dbReference>
<reference evidence="17 18" key="1">
    <citation type="submission" date="2024-11" db="EMBL/GenBank/DDBJ databases">
        <title>Chromosome-level genome assembly of the freshwater bivalve Anodonta woodiana.</title>
        <authorList>
            <person name="Chen X."/>
        </authorList>
    </citation>
    <scope>NUCLEOTIDE SEQUENCE [LARGE SCALE GENOMIC DNA]</scope>
    <source>
        <strain evidence="17">MN2024</strain>
        <tissue evidence="17">Gills</tissue>
    </source>
</reference>
<keyword evidence="9" id="KW-0234">DNA repair</keyword>
<dbReference type="EMBL" id="JBJQND010000013">
    <property type="protein sequence ID" value="KAL3856427.1"/>
    <property type="molecule type" value="Genomic_DNA"/>
</dbReference>
<evidence type="ECO:0000256" key="4">
    <source>
        <dbReference type="ARBA" id="ARBA00022499"/>
    </source>
</evidence>
<dbReference type="InterPro" id="IPR045080">
    <property type="entry name" value="BRCT_XRCC1_rpt1"/>
</dbReference>
<proteinExistence type="predicted"/>
<evidence type="ECO:0000256" key="9">
    <source>
        <dbReference type="ARBA" id="ARBA00023204"/>
    </source>
</evidence>
<comment type="function">
    <text evidence="11">Scaffold protein involved in DNA single-strand break repair by mediating the assembly of DNA break repair protein complexes. Negatively regulates ADP-ribosyltransferase activity of PARP1 during base-excision repair in order to prevent excessive PARP1 activity. Recognizes and binds poly-ADP-ribose chains: specifically binds auto-poly-ADP-ribosylated PARP1, limiting its activity.</text>
</comment>
<dbReference type="CDD" id="cd17725">
    <property type="entry name" value="BRCT_XRCC1_rpt1"/>
    <property type="match status" value="1"/>
</dbReference>
<dbReference type="Gene3D" id="3.40.50.10190">
    <property type="entry name" value="BRCT domain"/>
    <property type="match status" value="2"/>
</dbReference>
<evidence type="ECO:0000256" key="3">
    <source>
        <dbReference type="ARBA" id="ARBA00022454"/>
    </source>
</evidence>
<protein>
    <recommendedName>
        <fullName evidence="13">DNA repair protein XRCC1</fullName>
    </recommendedName>
    <alternativeName>
        <fullName evidence="14">X-ray repair cross-complementing protein 1</fullName>
    </alternativeName>
</protein>
<comment type="subunit">
    <text evidence="12">Homodimer. Interacts with polynucleotide kinase (PNK), DNA polymerase-beta (POLB) and DNA ligase III (LIG3). Interacts with APTX and APLF. Interacts with APEX1; the interaction is induced by SIRT1 and increases with the acetylated form of APEX1. Interacts with (poly-ADP-ribosylated) PARP1.</text>
</comment>
<organism evidence="17 18">
    <name type="scientific">Sinanodonta woodiana</name>
    <name type="common">Chinese pond mussel</name>
    <name type="synonym">Anodonta woodiana</name>
    <dbReference type="NCBI Taxonomy" id="1069815"/>
    <lineage>
        <taxon>Eukaryota</taxon>
        <taxon>Metazoa</taxon>
        <taxon>Spiralia</taxon>
        <taxon>Lophotrochozoa</taxon>
        <taxon>Mollusca</taxon>
        <taxon>Bivalvia</taxon>
        <taxon>Autobranchia</taxon>
        <taxon>Heteroconchia</taxon>
        <taxon>Palaeoheterodonta</taxon>
        <taxon>Unionida</taxon>
        <taxon>Unionoidea</taxon>
        <taxon>Unionidae</taxon>
        <taxon>Unioninae</taxon>
        <taxon>Sinanodonta</taxon>
    </lineage>
</organism>
<dbReference type="GO" id="GO:0005634">
    <property type="term" value="C:nucleus"/>
    <property type="evidence" value="ECO:0007669"/>
    <property type="project" value="UniProtKB-SubCell"/>
</dbReference>
<feature type="compositionally biased region" description="Acidic residues" evidence="15">
    <location>
        <begin position="431"/>
        <end position="447"/>
    </location>
</feature>
<dbReference type="FunFam" id="3.40.50.10190:FF:000008">
    <property type="entry name" value="X-ray repair cross complementing 1"/>
    <property type="match status" value="1"/>
</dbReference>
<evidence type="ECO:0000259" key="16">
    <source>
        <dbReference type="PROSITE" id="PS50172"/>
    </source>
</evidence>
<dbReference type="PROSITE" id="PS50172">
    <property type="entry name" value="BRCT"/>
    <property type="match status" value="2"/>
</dbReference>
<comment type="subcellular location">
    <subcellularLocation>
        <location evidence="2">Chromosome</location>
    </subcellularLocation>
    <subcellularLocation>
        <location evidence="1">Nucleus</location>
    </subcellularLocation>
</comment>
<dbReference type="PANTHER" id="PTHR11370:SF5">
    <property type="entry name" value="DNA REPAIR PROTEIN XRCC1"/>
    <property type="match status" value="1"/>
</dbReference>
<evidence type="ECO:0000256" key="12">
    <source>
        <dbReference type="ARBA" id="ARBA00064453"/>
    </source>
</evidence>
<feature type="compositionally biased region" description="Low complexity" evidence="15">
    <location>
        <begin position="271"/>
        <end position="280"/>
    </location>
</feature>
<feature type="domain" description="BRCT" evidence="16">
    <location>
        <begin position="305"/>
        <end position="392"/>
    </location>
</feature>
<dbReference type="CDD" id="cd17707">
    <property type="entry name" value="BRCT_XRCC1_rpt2"/>
    <property type="match status" value="1"/>
</dbReference>
<dbReference type="Pfam" id="PF01834">
    <property type="entry name" value="XRCC1_N"/>
    <property type="match status" value="1"/>
</dbReference>
<dbReference type="InterPro" id="IPR001357">
    <property type="entry name" value="BRCT_dom"/>
</dbReference>
<keyword evidence="18" id="KW-1185">Reference proteome</keyword>
<evidence type="ECO:0000256" key="5">
    <source>
        <dbReference type="ARBA" id="ARBA00022553"/>
    </source>
</evidence>
<name>A0ABD3V442_SINWO</name>
<feature type="region of interest" description="Disordered" evidence="15">
    <location>
        <begin position="195"/>
        <end position="300"/>
    </location>
</feature>
<keyword evidence="7" id="KW-0227">DNA damage</keyword>
<dbReference type="Proteomes" id="UP001634394">
    <property type="component" value="Unassembled WGS sequence"/>
</dbReference>
<evidence type="ECO:0000256" key="6">
    <source>
        <dbReference type="ARBA" id="ARBA00022737"/>
    </source>
</evidence>
<accession>A0ABD3V442</accession>
<dbReference type="GO" id="GO:0006281">
    <property type="term" value="P:DNA repair"/>
    <property type="evidence" value="ECO:0007669"/>
    <property type="project" value="UniProtKB-KW"/>
</dbReference>
<dbReference type="PANTHER" id="PTHR11370">
    <property type="entry name" value="DNA-REPAIR PROTEIN XRCC1"/>
    <property type="match status" value="1"/>
</dbReference>
<evidence type="ECO:0000256" key="15">
    <source>
        <dbReference type="SAM" id="MobiDB-lite"/>
    </source>
</evidence>
<evidence type="ECO:0000256" key="1">
    <source>
        <dbReference type="ARBA" id="ARBA00004123"/>
    </source>
</evidence>
<keyword evidence="10" id="KW-0539">Nucleus</keyword>
<dbReference type="FunFam" id="3.40.50.10190:FF:000012">
    <property type="entry name" value="X-ray repair cross complementing 1"/>
    <property type="match status" value="1"/>
</dbReference>
<evidence type="ECO:0000256" key="2">
    <source>
        <dbReference type="ARBA" id="ARBA00004286"/>
    </source>
</evidence>
<dbReference type="Gene3D" id="2.60.120.260">
    <property type="entry name" value="Galactose-binding domain-like"/>
    <property type="match status" value="1"/>
</dbReference>
<keyword evidence="6" id="KW-0677">Repeat</keyword>
<keyword evidence="3" id="KW-0158">Chromosome</keyword>
<dbReference type="Pfam" id="PF16589">
    <property type="entry name" value="BRCT_2"/>
    <property type="match status" value="1"/>
</dbReference>
<dbReference type="SMART" id="SM00292">
    <property type="entry name" value="BRCT"/>
    <property type="match status" value="2"/>
</dbReference>
<evidence type="ECO:0000256" key="13">
    <source>
        <dbReference type="ARBA" id="ARBA00068212"/>
    </source>
</evidence>
<dbReference type="Pfam" id="PF00533">
    <property type="entry name" value="BRCT"/>
    <property type="match status" value="1"/>
</dbReference>
<dbReference type="InterPro" id="IPR008979">
    <property type="entry name" value="Galactose-bd-like_sf"/>
</dbReference>
<feature type="region of interest" description="Disordered" evidence="15">
    <location>
        <begin position="470"/>
        <end position="525"/>
    </location>
</feature>
<keyword evidence="5" id="KW-0597">Phosphoprotein</keyword>
<evidence type="ECO:0000256" key="11">
    <source>
        <dbReference type="ARBA" id="ARBA00055460"/>
    </source>
</evidence>
<dbReference type="FunFam" id="2.60.120.260:FF:000025">
    <property type="entry name" value="DNA repair protein XRCC1 isoform X1"/>
    <property type="match status" value="1"/>
</dbReference>
<feature type="domain" description="BRCT" evidence="16">
    <location>
        <begin position="528"/>
        <end position="619"/>
    </location>
</feature>
<feature type="region of interest" description="Disordered" evidence="15">
    <location>
        <begin position="394"/>
        <end position="447"/>
    </location>
</feature>